<evidence type="ECO:0000256" key="6">
    <source>
        <dbReference type="ARBA" id="ARBA00022801"/>
    </source>
</evidence>
<comment type="caution">
    <text evidence="10">The sequence shown here is derived from an EMBL/GenBank/DDBJ whole genome shotgun (WGS) entry which is preliminary data.</text>
</comment>
<dbReference type="Proteomes" id="UP000440367">
    <property type="component" value="Unassembled WGS sequence"/>
</dbReference>
<evidence type="ECO:0000256" key="2">
    <source>
        <dbReference type="ARBA" id="ARBA00004123"/>
    </source>
</evidence>
<proteinExistence type="inferred from homology"/>
<evidence type="ECO:0000256" key="4">
    <source>
        <dbReference type="ARBA" id="ARBA00022722"/>
    </source>
</evidence>
<dbReference type="GO" id="GO:0016787">
    <property type="term" value="F:hydrolase activity"/>
    <property type="evidence" value="ECO:0007669"/>
    <property type="project" value="UniProtKB-KW"/>
</dbReference>
<dbReference type="Pfam" id="PF13359">
    <property type="entry name" value="DDE_Tnp_4"/>
    <property type="match status" value="1"/>
</dbReference>
<evidence type="ECO:0000256" key="5">
    <source>
        <dbReference type="ARBA" id="ARBA00022723"/>
    </source>
</evidence>
<evidence type="ECO:0000259" key="9">
    <source>
        <dbReference type="Pfam" id="PF13359"/>
    </source>
</evidence>
<feature type="compositionally biased region" description="Acidic residues" evidence="8">
    <location>
        <begin position="14"/>
        <end position="23"/>
    </location>
</feature>
<evidence type="ECO:0000256" key="1">
    <source>
        <dbReference type="ARBA" id="ARBA00001968"/>
    </source>
</evidence>
<organism evidence="10 11">
    <name type="scientific">Phytophthora fragariae</name>
    <dbReference type="NCBI Taxonomy" id="53985"/>
    <lineage>
        <taxon>Eukaryota</taxon>
        <taxon>Sar</taxon>
        <taxon>Stramenopiles</taxon>
        <taxon>Oomycota</taxon>
        <taxon>Peronosporomycetes</taxon>
        <taxon>Peronosporales</taxon>
        <taxon>Peronosporaceae</taxon>
        <taxon>Phytophthora</taxon>
    </lineage>
</organism>
<dbReference type="InterPro" id="IPR027806">
    <property type="entry name" value="HARBI1_dom"/>
</dbReference>
<gene>
    <name evidence="10" type="ORF">PF002_g30424</name>
</gene>
<dbReference type="GO" id="GO:0005634">
    <property type="term" value="C:nucleus"/>
    <property type="evidence" value="ECO:0007669"/>
    <property type="project" value="UniProtKB-SubCell"/>
</dbReference>
<dbReference type="GO" id="GO:0004518">
    <property type="term" value="F:nuclease activity"/>
    <property type="evidence" value="ECO:0007669"/>
    <property type="project" value="UniProtKB-KW"/>
</dbReference>
<reference evidence="10 11" key="1">
    <citation type="submission" date="2018-08" db="EMBL/GenBank/DDBJ databases">
        <title>Genomic investigation of the strawberry pathogen Phytophthora fragariae indicates pathogenicity is determined by transcriptional variation in three key races.</title>
        <authorList>
            <person name="Adams T.M."/>
            <person name="Armitage A.D."/>
            <person name="Sobczyk M.K."/>
            <person name="Bates H.J."/>
            <person name="Dunwell J.M."/>
            <person name="Nellist C.F."/>
            <person name="Harrison R.J."/>
        </authorList>
    </citation>
    <scope>NUCLEOTIDE SEQUENCE [LARGE SCALE GENOMIC DNA]</scope>
    <source>
        <strain evidence="10 11">BC-1</strain>
    </source>
</reference>
<evidence type="ECO:0000313" key="11">
    <source>
        <dbReference type="Proteomes" id="UP000440367"/>
    </source>
</evidence>
<evidence type="ECO:0000256" key="8">
    <source>
        <dbReference type="SAM" id="MobiDB-lite"/>
    </source>
</evidence>
<feature type="region of interest" description="Disordered" evidence="8">
    <location>
        <begin position="1"/>
        <end position="23"/>
    </location>
</feature>
<evidence type="ECO:0000256" key="7">
    <source>
        <dbReference type="ARBA" id="ARBA00023242"/>
    </source>
</evidence>
<sequence>MLWGGNEGCSASEDGGEDGVDSDVDMDVTEEAQGAIDETQGLVEGVASDLVEVDDIDPPLMLMDDYGDEDLLLLCFLLVTVVVVLSQLDGRSVRRPPGEVVVVRSDFFPRLKANRSLKAYRRTLGMSRTAALRYIQKLEELLYGMMDDVVYFPAPTADEEWDDLVEGFSARGGDFPDVACIFDGTIVRTRRPNEHLVRYILSYCVYWFAIDYRNKFRYIGVFSGSNSDQSMWNQSEVLGARARHICPPGINWLGDSGFKIWPFLMVPYDERRGKRLTRKQRCYNYHLSSTRILVECVFGKLKARFKVTHGVTDRRSHQTNARMICVTVVLHNLLVDIGDKEEFDIARNDEERKQARGVMNAYNQYWDRTKSEVQLAESKRDSYANYFYQNDNE</sequence>
<feature type="domain" description="DDE Tnp4" evidence="9">
    <location>
        <begin position="206"/>
        <end position="332"/>
    </location>
</feature>
<dbReference type="PANTHER" id="PTHR22930:SF85">
    <property type="entry name" value="GH03217P-RELATED"/>
    <property type="match status" value="1"/>
</dbReference>
<dbReference type="GO" id="GO:0046872">
    <property type="term" value="F:metal ion binding"/>
    <property type="evidence" value="ECO:0007669"/>
    <property type="project" value="UniProtKB-KW"/>
</dbReference>
<keyword evidence="6" id="KW-0378">Hydrolase</keyword>
<name>A0A6A3VNP5_9STRA</name>
<comment type="similarity">
    <text evidence="3">Belongs to the HARBI1 family.</text>
</comment>
<dbReference type="AlphaFoldDB" id="A0A6A3VNP5"/>
<comment type="subcellular location">
    <subcellularLocation>
        <location evidence="2">Nucleus</location>
    </subcellularLocation>
</comment>
<keyword evidence="5" id="KW-0479">Metal-binding</keyword>
<protein>
    <recommendedName>
        <fullName evidence="9">DDE Tnp4 domain-containing protein</fullName>
    </recommendedName>
</protein>
<keyword evidence="7" id="KW-0539">Nucleus</keyword>
<evidence type="ECO:0000313" key="10">
    <source>
        <dbReference type="EMBL" id="KAE9169191.1"/>
    </source>
</evidence>
<dbReference type="InterPro" id="IPR045249">
    <property type="entry name" value="HARBI1-like"/>
</dbReference>
<dbReference type="EMBL" id="QXGD01004710">
    <property type="protein sequence ID" value="KAE9169191.1"/>
    <property type="molecule type" value="Genomic_DNA"/>
</dbReference>
<evidence type="ECO:0000256" key="3">
    <source>
        <dbReference type="ARBA" id="ARBA00006958"/>
    </source>
</evidence>
<accession>A0A6A3VNP5</accession>
<comment type="cofactor">
    <cofactor evidence="1">
        <name>a divalent metal cation</name>
        <dbReference type="ChEBI" id="CHEBI:60240"/>
    </cofactor>
</comment>
<dbReference type="PANTHER" id="PTHR22930">
    <property type="match status" value="1"/>
</dbReference>
<keyword evidence="4" id="KW-0540">Nuclease</keyword>